<dbReference type="RefSeq" id="WP_103895233.1">
    <property type="nucleotide sequence ID" value="NZ_FNUK01000001.1"/>
</dbReference>
<sequence length="102" mass="12036">MKKCVKCYNEIENTLLDILEAEKDMAKCLSELFCNLSKEIKNVYPIELRITLAKKLIDSYACKEKAMADLINAINCYKKQRKEIYKLRLILTLFLLYKIFNC</sequence>
<keyword evidence="2" id="KW-1185">Reference proteome</keyword>
<proteinExistence type="predicted"/>
<evidence type="ECO:0000313" key="1">
    <source>
        <dbReference type="EMBL" id="SEF41806.1"/>
    </source>
</evidence>
<dbReference type="AlphaFoldDB" id="A0A1H5RU00"/>
<reference evidence="2" key="1">
    <citation type="submission" date="2016-10" db="EMBL/GenBank/DDBJ databases">
        <authorList>
            <person name="Varghese N."/>
            <person name="Submissions S."/>
        </authorList>
    </citation>
    <scope>NUCLEOTIDE SEQUENCE [LARGE SCALE GENOMIC DNA]</scope>
    <source>
        <strain evidence="2">DSM 5463</strain>
    </source>
</reference>
<name>A0A1H5RU00_9CLOT</name>
<dbReference type="EMBL" id="FNUK01000001">
    <property type="protein sequence ID" value="SEF41806.1"/>
    <property type="molecule type" value="Genomic_DNA"/>
</dbReference>
<dbReference type="Proteomes" id="UP000242850">
    <property type="component" value="Unassembled WGS sequence"/>
</dbReference>
<evidence type="ECO:0000313" key="2">
    <source>
        <dbReference type="Proteomes" id="UP000242850"/>
    </source>
</evidence>
<protein>
    <submittedName>
        <fullName evidence="1">Uncharacterized protein</fullName>
    </submittedName>
</protein>
<accession>A0A1H5RU00</accession>
<dbReference type="OrthoDB" id="1956635at2"/>
<gene>
    <name evidence="1" type="ORF">SAMN05660865_00213</name>
</gene>
<organism evidence="1 2">
    <name type="scientific">Caloramator fervidus</name>
    <dbReference type="NCBI Taxonomy" id="29344"/>
    <lineage>
        <taxon>Bacteria</taxon>
        <taxon>Bacillati</taxon>
        <taxon>Bacillota</taxon>
        <taxon>Clostridia</taxon>
        <taxon>Eubacteriales</taxon>
        <taxon>Clostridiaceae</taxon>
        <taxon>Caloramator</taxon>
    </lineage>
</organism>